<dbReference type="STRING" id="990268.JCM19235_796"/>
<dbReference type="AlphaFoldDB" id="A0A090RVJ0"/>
<keyword evidence="2" id="KW-1185">Reference proteome</keyword>
<organism evidence="1 2">
    <name type="scientific">Vibrio maritimus</name>
    <dbReference type="NCBI Taxonomy" id="990268"/>
    <lineage>
        <taxon>Bacteria</taxon>
        <taxon>Pseudomonadati</taxon>
        <taxon>Pseudomonadota</taxon>
        <taxon>Gammaproteobacteria</taxon>
        <taxon>Vibrionales</taxon>
        <taxon>Vibrionaceae</taxon>
        <taxon>Vibrio</taxon>
    </lineage>
</organism>
<evidence type="ECO:0000313" key="2">
    <source>
        <dbReference type="Proteomes" id="UP000029228"/>
    </source>
</evidence>
<dbReference type="GO" id="GO:0004610">
    <property type="term" value="F:phosphoacetylglucosamine mutase activity"/>
    <property type="evidence" value="ECO:0007669"/>
    <property type="project" value="UniProtKB-EC"/>
</dbReference>
<reference evidence="1 2" key="1">
    <citation type="submission" date="2014-09" db="EMBL/GenBank/DDBJ databases">
        <title>Vibrio maritimus JCM 19235. (C45) whole genome shotgun sequence.</title>
        <authorList>
            <person name="Sawabe T."/>
            <person name="Meirelles P."/>
            <person name="Nakanishi M."/>
            <person name="Sayaka M."/>
            <person name="Hattori M."/>
            <person name="Ohkuma M."/>
        </authorList>
    </citation>
    <scope>NUCLEOTIDE SEQUENCE [LARGE SCALE GENOMIC DNA]</scope>
    <source>
        <strain evidence="2">JCM19235</strain>
    </source>
</reference>
<comment type="caution">
    <text evidence="1">The sequence shown here is derived from an EMBL/GenBank/DDBJ whole genome shotgun (WGS) entry which is preliminary data.</text>
</comment>
<dbReference type="Proteomes" id="UP000029228">
    <property type="component" value="Unassembled WGS sequence"/>
</dbReference>
<accession>A0A090RVJ0</accession>
<sequence>MITEKIEAQIATLTQQEVISGDFELCVEHGVITVINPMNEFVDSIIDLIDIKAIKNANLKVLIDRCLELQKTHCRQCSSTDAVTLTSSTMVKTQTLVA</sequence>
<gene>
    <name evidence="1" type="ORF">JCM19235_796</name>
</gene>
<name>A0A090RVJ0_9VIBR</name>
<proteinExistence type="predicted"/>
<evidence type="ECO:0000313" key="1">
    <source>
        <dbReference type="EMBL" id="GAL19440.1"/>
    </source>
</evidence>
<reference evidence="1 2" key="2">
    <citation type="submission" date="2014-09" db="EMBL/GenBank/DDBJ databases">
        <authorList>
            <consortium name="NBRP consortium"/>
            <person name="Sawabe T."/>
            <person name="Meirelles P."/>
            <person name="Nakanishi M."/>
            <person name="Sayaka M."/>
            <person name="Hattori M."/>
            <person name="Ohkuma M."/>
        </authorList>
    </citation>
    <scope>NUCLEOTIDE SEQUENCE [LARGE SCALE GENOMIC DNA]</scope>
    <source>
        <strain evidence="2">JCM19235</strain>
    </source>
</reference>
<keyword evidence="1" id="KW-0413">Isomerase</keyword>
<dbReference type="EMBL" id="BBMR01000004">
    <property type="protein sequence ID" value="GAL19440.1"/>
    <property type="molecule type" value="Genomic_DNA"/>
</dbReference>
<dbReference type="EC" id="5.4.2.3" evidence="1"/>
<protein>
    <submittedName>
        <fullName evidence="1">GlcNAc phosphomutase</fullName>
        <ecNumber evidence="1">5.4.2.3</ecNumber>
    </submittedName>
</protein>